<dbReference type="GO" id="GO:0043565">
    <property type="term" value="F:sequence-specific DNA binding"/>
    <property type="evidence" value="ECO:0007669"/>
    <property type="project" value="InterPro"/>
</dbReference>
<evidence type="ECO:0000256" key="2">
    <source>
        <dbReference type="ARBA" id="ARBA00023125"/>
    </source>
</evidence>
<dbReference type="OrthoDB" id="4480133at2"/>
<dbReference type="AlphaFoldDB" id="A0A556MIX2"/>
<keyword evidence="3" id="KW-0804">Transcription</keyword>
<accession>A0A556MIX2</accession>
<dbReference type="RefSeq" id="WP_144334519.1">
    <property type="nucleotide sequence ID" value="NZ_VLPL01000011.1"/>
</dbReference>
<keyword evidence="6" id="KW-1185">Reference proteome</keyword>
<dbReference type="SMART" id="SM00342">
    <property type="entry name" value="HTH_ARAC"/>
    <property type="match status" value="1"/>
</dbReference>
<keyword evidence="1" id="KW-0805">Transcription regulation</keyword>
<dbReference type="Pfam" id="PF22200">
    <property type="entry name" value="ExsA_N"/>
    <property type="match status" value="1"/>
</dbReference>
<evidence type="ECO:0000313" key="5">
    <source>
        <dbReference type="EMBL" id="TSJ39860.1"/>
    </source>
</evidence>
<evidence type="ECO:0000259" key="4">
    <source>
        <dbReference type="PROSITE" id="PS01124"/>
    </source>
</evidence>
<dbReference type="InterPro" id="IPR018060">
    <property type="entry name" value="HTH_AraC"/>
</dbReference>
<gene>
    <name evidence="5" type="ORF">FO442_17545</name>
</gene>
<dbReference type="GO" id="GO:0003700">
    <property type="term" value="F:DNA-binding transcription factor activity"/>
    <property type="evidence" value="ECO:0007669"/>
    <property type="project" value="InterPro"/>
</dbReference>
<organism evidence="5 6">
    <name type="scientific">Fluviicola chungangensis</name>
    <dbReference type="NCBI Taxonomy" id="2597671"/>
    <lineage>
        <taxon>Bacteria</taxon>
        <taxon>Pseudomonadati</taxon>
        <taxon>Bacteroidota</taxon>
        <taxon>Flavobacteriia</taxon>
        <taxon>Flavobacteriales</taxon>
        <taxon>Crocinitomicaceae</taxon>
        <taxon>Fluviicola</taxon>
    </lineage>
</organism>
<dbReference type="Proteomes" id="UP000316008">
    <property type="component" value="Unassembled WGS sequence"/>
</dbReference>
<evidence type="ECO:0000256" key="1">
    <source>
        <dbReference type="ARBA" id="ARBA00023015"/>
    </source>
</evidence>
<dbReference type="InterPro" id="IPR050204">
    <property type="entry name" value="AraC_XylS_family_regulators"/>
</dbReference>
<dbReference type="InterPro" id="IPR054015">
    <property type="entry name" value="ExsA-like_N"/>
</dbReference>
<dbReference type="PANTHER" id="PTHR46796:SF13">
    <property type="entry name" value="HTH-TYPE TRANSCRIPTIONAL ACTIVATOR RHAS"/>
    <property type="match status" value="1"/>
</dbReference>
<feature type="domain" description="HTH araC/xylS-type" evidence="4">
    <location>
        <begin position="170"/>
        <end position="268"/>
    </location>
</feature>
<dbReference type="PANTHER" id="PTHR46796">
    <property type="entry name" value="HTH-TYPE TRANSCRIPTIONAL ACTIVATOR RHAS-RELATED"/>
    <property type="match status" value="1"/>
</dbReference>
<sequence length="268" mass="31313">MADQFQENMLFSCVHEQHFGTEQLVVHHALSIVISGTMEIFTPEGSRFFEAGKMGIMRKNTLLKTRKHPAPDGRPFKSFTIFLTEAFLQQFALQNTIPVQERFMGNSLYEIPDESFINGFFQSLLPYFDKPDFFTSKIAALKTEEAVELLLRLDQTFYCFLFDFSEPYKIDLEAFMLKNYLFNIPMAEFARLSGRSMSTFKRDFSKIFNETPERWLKQQRLNEAKKLLQTTKLRPSDVYLHVGFENFSHFSNAFKNYFGYNASTVLNS</sequence>
<protein>
    <submittedName>
        <fullName evidence="5">Helix-turn-helix transcriptional regulator</fullName>
    </submittedName>
</protein>
<evidence type="ECO:0000313" key="6">
    <source>
        <dbReference type="Proteomes" id="UP000316008"/>
    </source>
</evidence>
<dbReference type="InterPro" id="IPR009057">
    <property type="entry name" value="Homeodomain-like_sf"/>
</dbReference>
<dbReference type="SUPFAM" id="SSF46689">
    <property type="entry name" value="Homeodomain-like"/>
    <property type="match status" value="1"/>
</dbReference>
<evidence type="ECO:0000256" key="3">
    <source>
        <dbReference type="ARBA" id="ARBA00023163"/>
    </source>
</evidence>
<keyword evidence="2" id="KW-0238">DNA-binding</keyword>
<dbReference type="PROSITE" id="PS01124">
    <property type="entry name" value="HTH_ARAC_FAMILY_2"/>
    <property type="match status" value="1"/>
</dbReference>
<reference evidence="5 6" key="1">
    <citation type="submission" date="2019-07" db="EMBL/GenBank/DDBJ databases">
        <authorList>
            <person name="Huq M.A."/>
        </authorList>
    </citation>
    <scope>NUCLEOTIDE SEQUENCE [LARGE SCALE GENOMIC DNA]</scope>
    <source>
        <strain evidence="5 6">MAH-3</strain>
    </source>
</reference>
<dbReference type="Pfam" id="PF12833">
    <property type="entry name" value="HTH_18"/>
    <property type="match status" value="1"/>
</dbReference>
<name>A0A556MIX2_9FLAO</name>
<comment type="caution">
    <text evidence="5">The sequence shown here is derived from an EMBL/GenBank/DDBJ whole genome shotgun (WGS) entry which is preliminary data.</text>
</comment>
<dbReference type="Gene3D" id="1.10.10.60">
    <property type="entry name" value="Homeodomain-like"/>
    <property type="match status" value="2"/>
</dbReference>
<proteinExistence type="predicted"/>
<dbReference type="EMBL" id="VLPL01000011">
    <property type="protein sequence ID" value="TSJ39860.1"/>
    <property type="molecule type" value="Genomic_DNA"/>
</dbReference>